<evidence type="ECO:0000313" key="2">
    <source>
        <dbReference type="EMBL" id="MFC5647661.1"/>
    </source>
</evidence>
<dbReference type="PANTHER" id="PTHR11493">
    <property type="entry name" value="SULFITE REDUCTASE [NADPH] SUBUNIT BETA-RELATED"/>
    <property type="match status" value="1"/>
</dbReference>
<dbReference type="InterPro" id="IPR005117">
    <property type="entry name" value="NiRdtase/SiRdtase_haem-b_fer"/>
</dbReference>
<gene>
    <name evidence="2" type="ORF">ACFPYJ_00695</name>
</gene>
<dbReference type="Proteomes" id="UP001596047">
    <property type="component" value="Unassembled WGS sequence"/>
</dbReference>
<dbReference type="Gene3D" id="3.90.480.20">
    <property type="match status" value="1"/>
</dbReference>
<protein>
    <recommendedName>
        <fullName evidence="1">Nitrite/Sulfite reductase ferredoxin-like domain-containing protein</fullName>
    </recommendedName>
</protein>
<name>A0ABW0VPI1_9BACL</name>
<dbReference type="SUPFAM" id="SSF55124">
    <property type="entry name" value="Nitrite/Sulfite reductase N-terminal domain-like"/>
    <property type="match status" value="1"/>
</dbReference>
<keyword evidence="3" id="KW-1185">Reference proteome</keyword>
<dbReference type="RefSeq" id="WP_379186109.1">
    <property type="nucleotide sequence ID" value="NZ_JBHSOW010000005.1"/>
</dbReference>
<dbReference type="Pfam" id="PF03460">
    <property type="entry name" value="NIR_SIR_ferr"/>
    <property type="match status" value="1"/>
</dbReference>
<evidence type="ECO:0000313" key="3">
    <source>
        <dbReference type="Proteomes" id="UP001596047"/>
    </source>
</evidence>
<accession>A0ABW0VPI1</accession>
<dbReference type="PANTHER" id="PTHR11493:SF47">
    <property type="entry name" value="SULFITE REDUCTASE [NADPH] SUBUNIT BETA"/>
    <property type="match status" value="1"/>
</dbReference>
<reference evidence="3" key="1">
    <citation type="journal article" date="2019" name="Int. J. Syst. Evol. Microbiol.">
        <title>The Global Catalogue of Microorganisms (GCM) 10K type strain sequencing project: providing services to taxonomists for standard genome sequencing and annotation.</title>
        <authorList>
            <consortium name="The Broad Institute Genomics Platform"/>
            <consortium name="The Broad Institute Genome Sequencing Center for Infectious Disease"/>
            <person name="Wu L."/>
            <person name="Ma J."/>
        </authorList>
    </citation>
    <scope>NUCLEOTIDE SEQUENCE [LARGE SCALE GENOMIC DNA]</scope>
    <source>
        <strain evidence="3">CGMCC 1.3240</strain>
    </source>
</reference>
<comment type="caution">
    <text evidence="2">The sequence shown here is derived from an EMBL/GenBank/DDBJ whole genome shotgun (WGS) entry which is preliminary data.</text>
</comment>
<dbReference type="EMBL" id="JBHSOW010000005">
    <property type="protein sequence ID" value="MFC5647661.1"/>
    <property type="molecule type" value="Genomic_DNA"/>
</dbReference>
<feature type="domain" description="Nitrite/Sulfite reductase ferredoxin-like" evidence="1">
    <location>
        <begin position="72"/>
        <end position="108"/>
    </location>
</feature>
<evidence type="ECO:0000259" key="1">
    <source>
        <dbReference type="Pfam" id="PF03460"/>
    </source>
</evidence>
<dbReference type="InterPro" id="IPR036136">
    <property type="entry name" value="Nit/Sulf_reduc_fer-like_dom_sf"/>
</dbReference>
<dbReference type="InterPro" id="IPR045169">
    <property type="entry name" value="NO2/SO3_Rdtase_4Fe4S_prot"/>
</dbReference>
<proteinExistence type="predicted"/>
<sequence>MATTNDEKLSKVEIIKRQSRHLRGTLKEALQDGEPKFSEDNIQVLKFHGVYQQDDRDLRAELRKEGKERHYSMMIRARIPGGVLSPEQYLVFDRLADEYTDYKNMRITLVKRFSCMGFSKAT</sequence>
<organism evidence="2 3">
    <name type="scientific">Paenibacillus solisilvae</name>
    <dbReference type="NCBI Taxonomy" id="2486751"/>
    <lineage>
        <taxon>Bacteria</taxon>
        <taxon>Bacillati</taxon>
        <taxon>Bacillota</taxon>
        <taxon>Bacilli</taxon>
        <taxon>Bacillales</taxon>
        <taxon>Paenibacillaceae</taxon>
        <taxon>Paenibacillus</taxon>
    </lineage>
</organism>